<evidence type="ECO:0000313" key="3">
    <source>
        <dbReference type="EMBL" id="GAA2089466.1"/>
    </source>
</evidence>
<dbReference type="InterPro" id="IPR003675">
    <property type="entry name" value="Rce1/LyrA-like_dom"/>
</dbReference>
<feature type="transmembrane region" description="Helical" evidence="1">
    <location>
        <begin position="82"/>
        <end position="99"/>
    </location>
</feature>
<dbReference type="Proteomes" id="UP001500984">
    <property type="component" value="Unassembled WGS sequence"/>
</dbReference>
<feature type="transmembrane region" description="Helical" evidence="1">
    <location>
        <begin position="111"/>
        <end position="139"/>
    </location>
</feature>
<keyword evidence="1" id="KW-1133">Transmembrane helix</keyword>
<dbReference type="RefSeq" id="WP_291799356.1">
    <property type="nucleotide sequence ID" value="NZ_BAAAPZ010000002.1"/>
</dbReference>
<accession>A0ABN2WCW6</accession>
<dbReference type="EMBL" id="BAAAPZ010000002">
    <property type="protein sequence ID" value="GAA2089466.1"/>
    <property type="molecule type" value="Genomic_DNA"/>
</dbReference>
<feature type="transmembrane region" description="Helical" evidence="1">
    <location>
        <begin position="146"/>
        <end position="166"/>
    </location>
</feature>
<feature type="transmembrane region" description="Helical" evidence="1">
    <location>
        <begin position="172"/>
        <end position="192"/>
    </location>
</feature>
<sequence length="217" mass="23433">MFKLSARHVTGLLVVGTTSGMAIPLTLWLLRDPVRFTADLLGIGQSAGLIPWAWGMATVIAITYVTYTFWAVPFVREHATELTGLKLLAVPLALVSGTLEELIFRKFLMDWLGALGAAGFLQVLGTGVAFGAAHSLWVLFSRDARIILPVTTATTVLGAALGMTYLLADRNALPVIVAHIVINLIIEPWLLLSAVNKRWGAPQPVRAVHERSRTGCP</sequence>
<keyword evidence="1" id="KW-0812">Transmembrane</keyword>
<feature type="transmembrane region" description="Helical" evidence="1">
    <location>
        <begin position="12"/>
        <end position="30"/>
    </location>
</feature>
<evidence type="ECO:0000256" key="1">
    <source>
        <dbReference type="SAM" id="Phobius"/>
    </source>
</evidence>
<comment type="caution">
    <text evidence="3">The sequence shown here is derived from an EMBL/GenBank/DDBJ whole genome shotgun (WGS) entry which is preliminary data.</text>
</comment>
<keyword evidence="1" id="KW-0472">Membrane</keyword>
<evidence type="ECO:0000259" key="2">
    <source>
        <dbReference type="Pfam" id="PF02517"/>
    </source>
</evidence>
<keyword evidence="4" id="KW-1185">Reference proteome</keyword>
<dbReference type="Pfam" id="PF02517">
    <property type="entry name" value="Rce1-like"/>
    <property type="match status" value="1"/>
</dbReference>
<reference evidence="3 4" key="1">
    <citation type="journal article" date="2019" name="Int. J. Syst. Evol. Microbiol.">
        <title>The Global Catalogue of Microorganisms (GCM) 10K type strain sequencing project: providing services to taxonomists for standard genome sequencing and annotation.</title>
        <authorList>
            <consortium name="The Broad Institute Genomics Platform"/>
            <consortium name="The Broad Institute Genome Sequencing Center for Infectious Disease"/>
            <person name="Wu L."/>
            <person name="Ma J."/>
        </authorList>
    </citation>
    <scope>NUCLEOTIDE SEQUENCE [LARGE SCALE GENOMIC DNA]</scope>
    <source>
        <strain evidence="3 4">JCM 15900</strain>
    </source>
</reference>
<feature type="transmembrane region" description="Helical" evidence="1">
    <location>
        <begin position="50"/>
        <end position="70"/>
    </location>
</feature>
<protein>
    <recommendedName>
        <fullName evidence="2">CAAX prenyl protease 2/Lysostaphin resistance protein A-like domain-containing protein</fullName>
    </recommendedName>
</protein>
<feature type="domain" description="CAAX prenyl protease 2/Lysostaphin resistance protein A-like" evidence="2">
    <location>
        <begin position="87"/>
        <end position="185"/>
    </location>
</feature>
<evidence type="ECO:0000313" key="4">
    <source>
        <dbReference type="Proteomes" id="UP001500984"/>
    </source>
</evidence>
<gene>
    <name evidence="3" type="ORF">GCM10009823_05270</name>
</gene>
<proteinExistence type="predicted"/>
<name>A0ABN2WCW6_9MICO</name>
<organism evidence="3 4">
    <name type="scientific">Brevibacterium salitolerans</name>
    <dbReference type="NCBI Taxonomy" id="1403566"/>
    <lineage>
        <taxon>Bacteria</taxon>
        <taxon>Bacillati</taxon>
        <taxon>Actinomycetota</taxon>
        <taxon>Actinomycetes</taxon>
        <taxon>Micrococcales</taxon>
        <taxon>Brevibacteriaceae</taxon>
        <taxon>Brevibacterium</taxon>
    </lineage>
</organism>